<dbReference type="InterPro" id="IPR009081">
    <property type="entry name" value="PP-bd_ACP"/>
</dbReference>
<feature type="active site" description="Proton acceptor; for dehydratase activity" evidence="5">
    <location>
        <position position="1330"/>
    </location>
</feature>
<dbReference type="SMART" id="SM00826">
    <property type="entry name" value="PKS_DH"/>
    <property type="match status" value="1"/>
</dbReference>
<reference evidence="9 10" key="1">
    <citation type="submission" date="2021-01" db="EMBL/GenBank/DDBJ databases">
        <title>Whole genome shotgun sequence of Verrucosispora lutea NBRC 106530.</title>
        <authorList>
            <person name="Komaki H."/>
            <person name="Tamura T."/>
        </authorList>
    </citation>
    <scope>NUCLEOTIDE SEQUENCE [LARGE SCALE GENOMIC DNA]</scope>
    <source>
        <strain evidence="9 10">NBRC 106530</strain>
    </source>
</reference>
<gene>
    <name evidence="9" type="ORF">Vlu01_03670</name>
</gene>
<dbReference type="Proteomes" id="UP000643165">
    <property type="component" value="Unassembled WGS sequence"/>
</dbReference>
<dbReference type="InterPro" id="IPR016036">
    <property type="entry name" value="Malonyl_transacylase_ACP-bd"/>
</dbReference>
<dbReference type="SUPFAM" id="SSF52151">
    <property type="entry name" value="FabD/lysophospholipase-like"/>
    <property type="match status" value="1"/>
</dbReference>
<dbReference type="InterPro" id="IPR006162">
    <property type="entry name" value="Ppantetheine_attach_site"/>
</dbReference>
<evidence type="ECO:0000313" key="9">
    <source>
        <dbReference type="EMBL" id="GIJ19743.1"/>
    </source>
</evidence>
<dbReference type="InterPro" id="IPR036291">
    <property type="entry name" value="NAD(P)-bd_dom_sf"/>
</dbReference>
<feature type="active site" description="Proton donor; for dehydratase activity" evidence="5">
    <location>
        <position position="1507"/>
    </location>
</feature>
<dbReference type="InterPro" id="IPR049551">
    <property type="entry name" value="PKS_DH_C"/>
</dbReference>
<evidence type="ECO:0000259" key="7">
    <source>
        <dbReference type="PROSITE" id="PS52004"/>
    </source>
</evidence>
<keyword evidence="1" id="KW-0596">Phosphopantetheine</keyword>
<evidence type="ECO:0000313" key="10">
    <source>
        <dbReference type="Proteomes" id="UP000643165"/>
    </source>
</evidence>
<dbReference type="EMBL" id="BOPB01000002">
    <property type="protein sequence ID" value="GIJ19743.1"/>
    <property type="molecule type" value="Genomic_DNA"/>
</dbReference>
<dbReference type="Pfam" id="PF21089">
    <property type="entry name" value="PKS_DH_N"/>
    <property type="match status" value="1"/>
</dbReference>
<dbReference type="InterPro" id="IPR029058">
    <property type="entry name" value="AB_hydrolase_fold"/>
</dbReference>
<dbReference type="SMART" id="SM00822">
    <property type="entry name" value="PKS_KR"/>
    <property type="match status" value="1"/>
</dbReference>
<organism evidence="9 10">
    <name type="scientific">Micromonospora lutea</name>
    <dbReference type="NCBI Taxonomy" id="419825"/>
    <lineage>
        <taxon>Bacteria</taxon>
        <taxon>Bacillati</taxon>
        <taxon>Actinomycetota</taxon>
        <taxon>Actinomycetes</taxon>
        <taxon>Micromonosporales</taxon>
        <taxon>Micromonosporaceae</taxon>
        <taxon>Micromonospora</taxon>
    </lineage>
</organism>
<dbReference type="InterPro" id="IPR049900">
    <property type="entry name" value="PKS_mFAS_DH"/>
</dbReference>
<comment type="caution">
    <text evidence="9">The sequence shown here is derived from an EMBL/GenBank/DDBJ whole genome shotgun (WGS) entry which is preliminary data.</text>
</comment>
<evidence type="ECO:0008006" key="11">
    <source>
        <dbReference type="Google" id="ProtNLM"/>
    </source>
</evidence>
<dbReference type="InterPro" id="IPR050091">
    <property type="entry name" value="PKS_NRPS_Biosynth_Enz"/>
</dbReference>
<dbReference type="Pfam" id="PF16197">
    <property type="entry name" value="KAsynt_C_assoc"/>
    <property type="match status" value="1"/>
</dbReference>
<dbReference type="SUPFAM" id="SSF51735">
    <property type="entry name" value="NAD(P)-binding Rossmann-fold domains"/>
    <property type="match status" value="2"/>
</dbReference>
<feature type="domain" description="Carrier" evidence="6">
    <location>
        <begin position="1687"/>
        <end position="1762"/>
    </location>
</feature>
<dbReference type="PROSITE" id="PS00606">
    <property type="entry name" value="KS3_1"/>
    <property type="match status" value="1"/>
</dbReference>
<dbReference type="SMART" id="SM00823">
    <property type="entry name" value="PKS_PP"/>
    <property type="match status" value="1"/>
</dbReference>
<proteinExistence type="predicted"/>
<dbReference type="Gene3D" id="3.40.47.10">
    <property type="match status" value="1"/>
</dbReference>
<keyword evidence="4" id="KW-0012">Acyltransferase</keyword>
<keyword evidence="10" id="KW-1185">Reference proteome</keyword>
<dbReference type="InterPro" id="IPR020806">
    <property type="entry name" value="PKS_PP-bd"/>
</dbReference>
<dbReference type="Pfam" id="PF00109">
    <property type="entry name" value="ketoacyl-synt"/>
    <property type="match status" value="1"/>
</dbReference>
<feature type="domain" description="PKS/mFAS DH" evidence="8">
    <location>
        <begin position="1299"/>
        <end position="1588"/>
    </location>
</feature>
<dbReference type="Gene3D" id="3.40.50.720">
    <property type="entry name" value="NAD(P)-binding Rossmann-like Domain"/>
    <property type="match status" value="1"/>
</dbReference>
<keyword evidence="2" id="KW-0597">Phosphoprotein</keyword>
<evidence type="ECO:0000256" key="5">
    <source>
        <dbReference type="PROSITE-ProRule" id="PRU01363"/>
    </source>
</evidence>
<dbReference type="RefSeq" id="WP_275409212.1">
    <property type="nucleotide sequence ID" value="NZ_BOPB01000002.1"/>
</dbReference>
<dbReference type="InterPro" id="IPR014030">
    <property type="entry name" value="Ketoacyl_synth_N"/>
</dbReference>
<dbReference type="InterPro" id="IPR042104">
    <property type="entry name" value="PKS_dehydratase_sf"/>
</dbReference>
<dbReference type="SUPFAM" id="SSF53901">
    <property type="entry name" value="Thiolase-like"/>
    <property type="match status" value="1"/>
</dbReference>
<dbReference type="InterPro" id="IPR013968">
    <property type="entry name" value="PKS_KR"/>
</dbReference>
<dbReference type="CDD" id="cd05274">
    <property type="entry name" value="KR_FAS_SDR_x"/>
    <property type="match status" value="1"/>
</dbReference>
<dbReference type="PANTHER" id="PTHR43775:SF51">
    <property type="entry name" value="INACTIVE PHENOLPHTHIOCEROL SYNTHESIS POLYKETIDE SYNTHASE TYPE I PKS1-RELATED"/>
    <property type="match status" value="1"/>
</dbReference>
<dbReference type="InterPro" id="IPR057326">
    <property type="entry name" value="KR_dom"/>
</dbReference>
<dbReference type="Gene3D" id="3.30.70.3290">
    <property type="match status" value="1"/>
</dbReference>
<dbReference type="PANTHER" id="PTHR43775">
    <property type="entry name" value="FATTY ACID SYNTHASE"/>
    <property type="match status" value="1"/>
</dbReference>
<feature type="region of interest" description="N-terminal hotdog fold" evidence="5">
    <location>
        <begin position="1299"/>
        <end position="1422"/>
    </location>
</feature>
<dbReference type="InterPro" id="IPR001227">
    <property type="entry name" value="Ac_transferase_dom_sf"/>
</dbReference>
<feature type="domain" description="Ketosynthase family 3 (KS3)" evidence="7">
    <location>
        <begin position="7"/>
        <end position="424"/>
    </location>
</feature>
<dbReference type="InterPro" id="IPR014043">
    <property type="entry name" value="Acyl_transferase_dom"/>
</dbReference>
<dbReference type="SUPFAM" id="SSF47336">
    <property type="entry name" value="ACP-like"/>
    <property type="match status" value="1"/>
</dbReference>
<dbReference type="Pfam" id="PF00698">
    <property type="entry name" value="Acyl_transf_1"/>
    <property type="match status" value="1"/>
</dbReference>
<feature type="region of interest" description="C-terminal hotdog fold" evidence="5">
    <location>
        <begin position="1436"/>
        <end position="1588"/>
    </location>
</feature>
<dbReference type="PROSITE" id="PS50075">
    <property type="entry name" value="CARRIER"/>
    <property type="match status" value="1"/>
</dbReference>
<dbReference type="InterPro" id="IPR020807">
    <property type="entry name" value="PKS_DH"/>
</dbReference>
<dbReference type="Pfam" id="PF14765">
    <property type="entry name" value="PS-DH"/>
    <property type="match status" value="1"/>
</dbReference>
<dbReference type="Pfam" id="PF02801">
    <property type="entry name" value="Ketoacyl-synt_C"/>
    <property type="match status" value="1"/>
</dbReference>
<dbReference type="Gene3D" id="3.40.366.10">
    <property type="entry name" value="Malonyl-Coenzyme A Acyl Carrier Protein, domain 2"/>
    <property type="match status" value="1"/>
</dbReference>
<evidence type="ECO:0000256" key="3">
    <source>
        <dbReference type="ARBA" id="ARBA00022679"/>
    </source>
</evidence>
<sequence>MPQDTDLPRVAVVGMAGQFPGAGDVDHFWRGVVTGRDCLTRFDPESAAAVEPGHVPVKGVLEGADLFDAGLFGFSPREAEVLDPQQRIFLECSFAALDDAGIVPASFDGRVGVFGGSSLNTYLVNNVLPDTTAMSSLGPYQVMQASDKDFLCTRVAYKLGLTGPAITVQTACSTSLTAIHLACQSLLAGECDAALAGGVSIGSPLDQGYPYQEGGIASPDGTCRPFDAEANGTVPGNGVGVVVLRRLEDAIEDGDTILAVVRGTAANNDGGHKAGYTAPSVDGQASVIREALAVAGVRPEEVGYLEAHGTATELGDMIEVAALRQVFGETSRKACVLGAVKGNVGHLDAAAGVCGFIKTVLTLANECLAPTAHFTSPNPRLALDASPFEVLGEARPWPRGGRPRLAGVSSFGIGGTNVHVILEEAPEHGPVSPSGSDDGTPRLFELSSSSSQAVVETGRGLARHLEERRPHLSEVTAALSRRRDLDWRAAVVATGLDEAVRRLGDLATGQVVKARSRRRMVFMFPGQGAQYPGMAAGLHAADETFARAFDECLAAFKEQAGLDLADLVLGERTPQADERLARTEFTQPALFAVEYALARTWMSAGIEPVAMVGHSIGEYVAACLAGVMDLRDAVRLVAARGRLVQTMPTGAMLAVTLAASDVAKVLAEEAPDCVVAAVNAPELVAVSGPAASIERLEKHLTSAGVGHRRLHTSHGFHSPAMDGAVEPLTAVVATTALRPPRIPFYSNTSGTLITPDQAQDPGYWGRHVREPVLFTDAIADLLTDDRTVLLEVGPGRTLGDLVRLRPDRTPDHVVLSSLRHPNDRVDDRETMLVAAGALWAAGVEFDHHRLAPASPRRARQLPPRALTRERYWIHPESRGTASADALAVGPVVVPTWRRAAVEPAGQARPEQRWVVLDDSAGLGRALAEALDAAGRAVRRLEAAALDAASLPRHLSDALADGGTELMVVVVPGEATDETEERQRAAQRLIDLSLAVEALGPETPLTVAALTRGVFDVLGDERTVVTDAISQGLVGGLVHERPRSRQLIVDVPGDDPWIPAVVSALTSHTGVVAVRGRHCWIREYAAAATTPGHSALRDGGTYLITGGLGGVGLALAQHIASRVARPTLVLVGRRGEVAGELAEQLASVAAMADVVTLACDVSDPAAVARLVDDLASQGRRPDGVIHAAGVSGGAVVARSTVDSVDDVVRPKLDGARAVASAFADHQLDFLMLCSSLTVTTGGFGQGDYAAANATLDALATQGLANHPVVSVQWGRWEGVGMAAALPVGAPGRSESPELDHPLIGSRAVVSENEETLTTILRTDKDWVIDDHRLMGHGLVPGTAYLEIVRAALADRAAGGTLELRDIMFVQPVVVPDGAERTIHTTVRDVGEGNVEFTIRSRDTSGGVWQTHATGWARIVDASGDSRRDLAAVREQCRVRETLRSRQEILGRARAERWTDGPLRFQVGPRWEVLDTLELGEGHVLARMALDERFRDDVTTYHLHPALLDMAVGVFRIDADDPNYLPLSYGAVRQHHPLTPVIWCHAWAADRNRDSVETLSCDMEILDAEGKVLVEITDYSVKRVHDVDTLMEQITGSVEAARALVDGPGEPNVLDELSRGLDLSTARAAFDAVLACRDLPRHVIVTPRPVAEMVTLADRATEVLFGVVDHSEHVGSRHPRPALDTPLVEPRTPIEADIAAIWEETLGIDRVGVLDDFFALGGHSIAAVQIGTRVRSRLGVSFDLKDFYGTPTVAHLAALIAGAEEAPPEAVPLVRVADEIDDLVTDMTPEEIDRQLRAMLAEGH</sequence>
<evidence type="ECO:0000256" key="4">
    <source>
        <dbReference type="ARBA" id="ARBA00023315"/>
    </source>
</evidence>
<dbReference type="InterPro" id="IPR016039">
    <property type="entry name" value="Thiolase-like"/>
</dbReference>
<dbReference type="SMART" id="SM00825">
    <property type="entry name" value="PKS_KS"/>
    <property type="match status" value="1"/>
</dbReference>
<dbReference type="Gene3D" id="3.10.129.110">
    <property type="entry name" value="Polyketide synthase dehydratase"/>
    <property type="match status" value="1"/>
</dbReference>
<dbReference type="PROSITE" id="PS52019">
    <property type="entry name" value="PKS_MFAS_DH"/>
    <property type="match status" value="1"/>
</dbReference>
<dbReference type="Gene3D" id="3.30.70.250">
    <property type="entry name" value="Malonyl-CoA ACP transacylase, ACP-binding"/>
    <property type="match status" value="1"/>
</dbReference>
<dbReference type="PROSITE" id="PS00012">
    <property type="entry name" value="PHOSPHOPANTETHEINE"/>
    <property type="match status" value="1"/>
</dbReference>
<accession>A0ABQ4IPY0</accession>
<dbReference type="InterPro" id="IPR032821">
    <property type="entry name" value="PKS_assoc"/>
</dbReference>
<dbReference type="InterPro" id="IPR049552">
    <property type="entry name" value="PKS_DH_N"/>
</dbReference>
<dbReference type="PROSITE" id="PS52004">
    <property type="entry name" value="KS3_2"/>
    <property type="match status" value="1"/>
</dbReference>
<keyword evidence="3" id="KW-0808">Transferase</keyword>
<dbReference type="CDD" id="cd00833">
    <property type="entry name" value="PKS"/>
    <property type="match status" value="1"/>
</dbReference>
<evidence type="ECO:0000259" key="8">
    <source>
        <dbReference type="PROSITE" id="PS52019"/>
    </source>
</evidence>
<dbReference type="InterPro" id="IPR020841">
    <property type="entry name" value="PKS_Beta-ketoAc_synthase_dom"/>
</dbReference>
<name>A0ABQ4IPY0_9ACTN</name>
<dbReference type="InterPro" id="IPR014031">
    <property type="entry name" value="Ketoacyl_synth_C"/>
</dbReference>
<dbReference type="SUPFAM" id="SSF55048">
    <property type="entry name" value="Probable ACP-binding domain of malonyl-CoA ACP transacylase"/>
    <property type="match status" value="1"/>
</dbReference>
<dbReference type="Pfam" id="PF00550">
    <property type="entry name" value="PP-binding"/>
    <property type="match status" value="1"/>
</dbReference>
<protein>
    <recommendedName>
        <fullName evidence="11">Acyl transferase domain-containing protein</fullName>
    </recommendedName>
</protein>
<dbReference type="InterPro" id="IPR016035">
    <property type="entry name" value="Acyl_Trfase/lysoPLipase"/>
</dbReference>
<dbReference type="Pfam" id="PF08659">
    <property type="entry name" value="KR"/>
    <property type="match status" value="1"/>
</dbReference>
<dbReference type="Gene3D" id="3.40.50.1820">
    <property type="entry name" value="alpha/beta hydrolase"/>
    <property type="match status" value="1"/>
</dbReference>
<dbReference type="InterPro" id="IPR036736">
    <property type="entry name" value="ACP-like_sf"/>
</dbReference>
<evidence type="ECO:0000256" key="1">
    <source>
        <dbReference type="ARBA" id="ARBA00022450"/>
    </source>
</evidence>
<dbReference type="SMART" id="SM00827">
    <property type="entry name" value="PKS_AT"/>
    <property type="match status" value="1"/>
</dbReference>
<dbReference type="InterPro" id="IPR018201">
    <property type="entry name" value="Ketoacyl_synth_AS"/>
</dbReference>
<evidence type="ECO:0000256" key="2">
    <source>
        <dbReference type="ARBA" id="ARBA00022553"/>
    </source>
</evidence>
<evidence type="ECO:0000259" key="6">
    <source>
        <dbReference type="PROSITE" id="PS50075"/>
    </source>
</evidence>